<name>A0ABY6HSM3_9ARCH</name>
<dbReference type="PROSITE" id="PS50005">
    <property type="entry name" value="TPR"/>
    <property type="match status" value="1"/>
</dbReference>
<dbReference type="SMART" id="SM00028">
    <property type="entry name" value="TPR"/>
    <property type="match status" value="7"/>
</dbReference>
<keyword evidence="7" id="KW-1185">Reference proteome</keyword>
<reference evidence="6" key="1">
    <citation type="submission" date="2022-09" db="EMBL/GenBank/DDBJ databases">
        <title>Actin cytoskeleton and complex cell architecture in an #Asgard archaeon.</title>
        <authorList>
            <person name="Ponce Toledo R.I."/>
            <person name="Schleper C."/>
            <person name="Rodrigues Oliveira T."/>
            <person name="Wollweber F."/>
            <person name="Xu J."/>
            <person name="Rittmann S."/>
            <person name="Klingl A."/>
            <person name="Pilhofer M."/>
        </authorList>
    </citation>
    <scope>NUCLEOTIDE SEQUENCE</scope>
    <source>
        <strain evidence="6">B-35</strain>
    </source>
</reference>
<keyword evidence="3" id="KW-0949">S-adenosyl-L-methionine</keyword>
<protein>
    <recommendedName>
        <fullName evidence="8">Tetratricopeptide repeat protein</fullName>
    </recommendedName>
</protein>
<evidence type="ECO:0000256" key="2">
    <source>
        <dbReference type="ARBA" id="ARBA00022679"/>
    </source>
</evidence>
<evidence type="ECO:0000256" key="5">
    <source>
        <dbReference type="SAM" id="Coils"/>
    </source>
</evidence>
<feature type="coiled-coil region" evidence="5">
    <location>
        <begin position="267"/>
        <end position="341"/>
    </location>
</feature>
<dbReference type="InterPro" id="IPR019734">
    <property type="entry name" value="TPR_rpt"/>
</dbReference>
<organism evidence="6 7">
    <name type="scientific">Candidatus Lokiarchaeum ossiferum</name>
    <dbReference type="NCBI Taxonomy" id="2951803"/>
    <lineage>
        <taxon>Archaea</taxon>
        <taxon>Promethearchaeati</taxon>
        <taxon>Promethearchaeota</taxon>
        <taxon>Promethearchaeia</taxon>
        <taxon>Promethearchaeales</taxon>
        <taxon>Promethearchaeaceae</taxon>
        <taxon>Candidatus Lokiarchaeum</taxon>
    </lineage>
</organism>
<evidence type="ECO:0000256" key="3">
    <source>
        <dbReference type="ARBA" id="ARBA00022691"/>
    </source>
</evidence>
<evidence type="ECO:0000313" key="6">
    <source>
        <dbReference type="EMBL" id="UYP46509.1"/>
    </source>
</evidence>
<evidence type="ECO:0000313" key="7">
    <source>
        <dbReference type="Proteomes" id="UP001208689"/>
    </source>
</evidence>
<dbReference type="InterPro" id="IPR052097">
    <property type="entry name" value="SET-MYND_domain_protein"/>
</dbReference>
<evidence type="ECO:0000256" key="1">
    <source>
        <dbReference type="ARBA" id="ARBA00022603"/>
    </source>
</evidence>
<sequence length="445" mass="51844">MGNEMIKEAKAVNKQGDKFYKNKQYTEAIKLYVESVKLMQMAGEEKKASKYQEELDAAVGKQSEILNNEADDLYKQKLYEEAIAKYQHAYDFLQKAGDKWIKKRGKEFLKELNKSKVAFAKQVQETAEDHVKNHNWEEANKIYRNVLSIVTPEVDEKMNKSMVHDQMTVYERWAQEVNDKGDALYKEKNFEDAIQLYSEAVRLIEKSDNEKKKKSFKKELSKAFTEHAEEINALGDKLMKEKEYMKASELYAQSVNIATEAGNQKLIDNYTKEMNKAFEKFAQMINDKGDELYKAKNYEEAAKIYENSVEVAKESKNKGLIKNFQKEYEKCLEKYAVEENKLGDQFMKAKEFEKAMDKYKRSVNIVTRSGNAGKIKNFTAEYHKACLNLAKNINAEGDELYKAKNYEEAYKLYDRSVELAEIAEDKGKIRSFSKERNKALEKMNE</sequence>
<keyword evidence="1" id="KW-0489">Methyltransferase</keyword>
<dbReference type="EMBL" id="CP104013">
    <property type="protein sequence ID" value="UYP46509.1"/>
    <property type="molecule type" value="Genomic_DNA"/>
</dbReference>
<feature type="repeat" description="TPR" evidence="4">
    <location>
        <begin position="174"/>
        <end position="207"/>
    </location>
</feature>
<keyword evidence="2" id="KW-0808">Transferase</keyword>
<keyword evidence="5" id="KW-0175">Coiled coil</keyword>
<evidence type="ECO:0008006" key="8">
    <source>
        <dbReference type="Google" id="ProtNLM"/>
    </source>
</evidence>
<dbReference type="Proteomes" id="UP001208689">
    <property type="component" value="Chromosome"/>
</dbReference>
<dbReference type="PANTHER" id="PTHR46165:SF2">
    <property type="entry name" value="SET AND MYND DOMAIN-CONTAINING PROTEIN 4"/>
    <property type="match status" value="1"/>
</dbReference>
<evidence type="ECO:0000256" key="4">
    <source>
        <dbReference type="PROSITE-ProRule" id="PRU00339"/>
    </source>
</evidence>
<keyword evidence="4" id="KW-0802">TPR repeat</keyword>
<dbReference type="InterPro" id="IPR011990">
    <property type="entry name" value="TPR-like_helical_dom_sf"/>
</dbReference>
<dbReference type="Gene3D" id="1.25.40.10">
    <property type="entry name" value="Tetratricopeptide repeat domain"/>
    <property type="match status" value="3"/>
</dbReference>
<dbReference type="PANTHER" id="PTHR46165">
    <property type="entry name" value="SET AND MYND DOMAIN-CONTAINING PROTEIN 4"/>
    <property type="match status" value="1"/>
</dbReference>
<dbReference type="SUPFAM" id="SSF48452">
    <property type="entry name" value="TPR-like"/>
    <property type="match status" value="2"/>
</dbReference>
<proteinExistence type="predicted"/>
<gene>
    <name evidence="6" type="ORF">NEF87_002794</name>
</gene>
<accession>A0ABY6HSM3</accession>